<reference evidence="7 8" key="1">
    <citation type="submission" date="2017-08" db="EMBL/GenBank/DDBJ databases">
        <title>Acidophilic green algal genome provides insights into adaptation to an acidic environment.</title>
        <authorList>
            <person name="Hirooka S."/>
            <person name="Hirose Y."/>
            <person name="Kanesaki Y."/>
            <person name="Higuchi S."/>
            <person name="Fujiwara T."/>
            <person name="Onuma R."/>
            <person name="Era A."/>
            <person name="Ohbayashi R."/>
            <person name="Uzuka A."/>
            <person name="Nozaki H."/>
            <person name="Yoshikawa H."/>
            <person name="Miyagishima S.Y."/>
        </authorList>
    </citation>
    <scope>NUCLEOTIDE SEQUENCE [LARGE SCALE GENOMIC DNA]</scope>
    <source>
        <strain evidence="7 8">NIES-2499</strain>
    </source>
</reference>
<comment type="subcellular location">
    <subcellularLocation>
        <location evidence="1">Membrane</location>
        <topology evidence="1">Multi-pass membrane protein</topology>
    </subcellularLocation>
</comment>
<comment type="similarity">
    <text evidence="2 6">Belongs to the BI1 family.</text>
</comment>
<evidence type="ECO:0000313" key="7">
    <source>
        <dbReference type="EMBL" id="GAX84148.1"/>
    </source>
</evidence>
<evidence type="ECO:0000256" key="6">
    <source>
        <dbReference type="RuleBase" id="RU004379"/>
    </source>
</evidence>
<gene>
    <name evidence="7" type="ORF">CEUSTIGMA_g11571.t1</name>
</gene>
<accession>A0A250XM52</accession>
<proteinExistence type="inferred from homology"/>
<evidence type="ECO:0000256" key="4">
    <source>
        <dbReference type="ARBA" id="ARBA00022989"/>
    </source>
</evidence>
<dbReference type="OrthoDB" id="1277691at2759"/>
<dbReference type="AlphaFoldDB" id="A0A250XM52"/>
<evidence type="ECO:0008006" key="9">
    <source>
        <dbReference type="Google" id="ProtNLM"/>
    </source>
</evidence>
<organism evidence="7 8">
    <name type="scientific">Chlamydomonas eustigma</name>
    <dbReference type="NCBI Taxonomy" id="1157962"/>
    <lineage>
        <taxon>Eukaryota</taxon>
        <taxon>Viridiplantae</taxon>
        <taxon>Chlorophyta</taxon>
        <taxon>core chlorophytes</taxon>
        <taxon>Chlorophyceae</taxon>
        <taxon>CS clade</taxon>
        <taxon>Chlamydomonadales</taxon>
        <taxon>Chlamydomonadaceae</taxon>
        <taxon>Chlamydomonas</taxon>
    </lineage>
</organism>
<dbReference type="Proteomes" id="UP000232323">
    <property type="component" value="Unassembled WGS sequence"/>
</dbReference>
<keyword evidence="3" id="KW-0812">Transmembrane</keyword>
<sequence>MVSSPFDAFLGNRNFSLNSLLKFSNIDVRVQKHLARVYATLALSAAVLALGCYVQVSMGALYGGLTKIGALGCLLGLSFTNKTPQNLNMRYGLLGGFSFCTGASLAPLVGLAVAVAPNALVTAFLGTCAIFLTFSLSALTTQRRAYMYLGGYLGSAITALLALRFGSYLFGGRSMVYGMELYGGLMIFSAYILYDTQLIVERVSAGDMDHVSHALDLLVDLVAIFVRILIILLKRSQEEKRRDEERRKRK</sequence>
<keyword evidence="5" id="KW-0472">Membrane</keyword>
<dbReference type="STRING" id="1157962.A0A250XM52"/>
<dbReference type="GO" id="GO:0016020">
    <property type="term" value="C:membrane"/>
    <property type="evidence" value="ECO:0007669"/>
    <property type="project" value="UniProtKB-SubCell"/>
</dbReference>
<evidence type="ECO:0000313" key="8">
    <source>
        <dbReference type="Proteomes" id="UP000232323"/>
    </source>
</evidence>
<dbReference type="CDD" id="cd10430">
    <property type="entry name" value="BI-1"/>
    <property type="match status" value="1"/>
</dbReference>
<protein>
    <recommendedName>
        <fullName evidence="9">Bax inhibitor 1</fullName>
    </recommendedName>
</protein>
<dbReference type="InterPro" id="IPR006214">
    <property type="entry name" value="Bax_inhibitor_1-related"/>
</dbReference>
<evidence type="ECO:0000256" key="2">
    <source>
        <dbReference type="ARBA" id="ARBA00010350"/>
    </source>
</evidence>
<dbReference type="Pfam" id="PF01027">
    <property type="entry name" value="Bax1-I"/>
    <property type="match status" value="1"/>
</dbReference>
<keyword evidence="8" id="KW-1185">Reference proteome</keyword>
<comment type="caution">
    <text evidence="7">The sequence shown here is derived from an EMBL/GenBank/DDBJ whole genome shotgun (WGS) entry which is preliminary data.</text>
</comment>
<dbReference type="EMBL" id="BEGY01000117">
    <property type="protein sequence ID" value="GAX84148.1"/>
    <property type="molecule type" value="Genomic_DNA"/>
</dbReference>
<evidence type="ECO:0000256" key="5">
    <source>
        <dbReference type="ARBA" id="ARBA00023136"/>
    </source>
</evidence>
<dbReference type="PANTHER" id="PTHR23291">
    <property type="entry name" value="BAX INHIBITOR-RELATED"/>
    <property type="match status" value="1"/>
</dbReference>
<name>A0A250XM52_9CHLO</name>
<keyword evidence="4" id="KW-1133">Transmembrane helix</keyword>
<dbReference type="PANTHER" id="PTHR23291:SF32">
    <property type="entry name" value="BAX INHIBITOR 1"/>
    <property type="match status" value="1"/>
</dbReference>
<evidence type="ECO:0000256" key="3">
    <source>
        <dbReference type="ARBA" id="ARBA00022692"/>
    </source>
</evidence>
<evidence type="ECO:0000256" key="1">
    <source>
        <dbReference type="ARBA" id="ARBA00004141"/>
    </source>
</evidence>